<evidence type="ECO:0000313" key="2">
    <source>
        <dbReference type="EMBL" id="KAJ8045335.1"/>
    </source>
</evidence>
<keyword evidence="3" id="KW-1185">Reference proteome</keyword>
<gene>
    <name evidence="2" type="ORF">HOLleu_08325</name>
</gene>
<name>A0A9Q1CIK6_HOLLE</name>
<dbReference type="EMBL" id="JAIZAY010000003">
    <property type="protein sequence ID" value="KAJ8045335.1"/>
    <property type="molecule type" value="Genomic_DNA"/>
</dbReference>
<dbReference type="OrthoDB" id="8785518at2759"/>
<reference evidence="2" key="1">
    <citation type="submission" date="2021-10" db="EMBL/GenBank/DDBJ databases">
        <title>Tropical sea cucumber genome reveals ecological adaptation and Cuvierian tubules defense mechanism.</title>
        <authorList>
            <person name="Chen T."/>
        </authorList>
    </citation>
    <scope>NUCLEOTIDE SEQUENCE</scope>
    <source>
        <strain evidence="2">Nanhai2018</strain>
        <tissue evidence="2">Muscle</tissue>
    </source>
</reference>
<dbReference type="AlphaFoldDB" id="A0A9Q1CIK6"/>
<proteinExistence type="predicted"/>
<accession>A0A9Q1CIK6</accession>
<evidence type="ECO:0000256" key="1">
    <source>
        <dbReference type="SAM" id="MobiDB-lite"/>
    </source>
</evidence>
<organism evidence="2 3">
    <name type="scientific">Holothuria leucospilota</name>
    <name type="common">Black long sea cucumber</name>
    <name type="synonym">Mertensiothuria leucospilota</name>
    <dbReference type="NCBI Taxonomy" id="206669"/>
    <lineage>
        <taxon>Eukaryota</taxon>
        <taxon>Metazoa</taxon>
        <taxon>Echinodermata</taxon>
        <taxon>Eleutherozoa</taxon>
        <taxon>Echinozoa</taxon>
        <taxon>Holothuroidea</taxon>
        <taxon>Aspidochirotacea</taxon>
        <taxon>Aspidochirotida</taxon>
        <taxon>Holothuriidae</taxon>
        <taxon>Holothuria</taxon>
    </lineage>
</organism>
<evidence type="ECO:0000313" key="3">
    <source>
        <dbReference type="Proteomes" id="UP001152320"/>
    </source>
</evidence>
<feature type="region of interest" description="Disordered" evidence="1">
    <location>
        <begin position="44"/>
        <end position="66"/>
    </location>
</feature>
<sequence>MGTNQLYFWNHVEKIPGFTEAIRKNRATAESTSAEIQHAVAHYLKGAGDRDGGRSQRRARANQVEP</sequence>
<comment type="caution">
    <text evidence="2">The sequence shown here is derived from an EMBL/GenBank/DDBJ whole genome shotgun (WGS) entry which is preliminary data.</text>
</comment>
<dbReference type="Proteomes" id="UP001152320">
    <property type="component" value="Chromosome 3"/>
</dbReference>
<protein>
    <submittedName>
        <fullName evidence="2">Uncharacterized protein</fullName>
    </submittedName>
</protein>